<sequence>MLVAWVLGVGLAVAHSGLQRAEPPVESKLKRPPSEVKLYFTERLEPAYSAVRVKDEHGAQVDREDSRVDASNPFLLRATLLPLEHGAYTVIWRVLSVDGHVTEGRFTFRVE</sequence>
<evidence type="ECO:0000313" key="7">
    <source>
        <dbReference type="Proteomes" id="UP000076959"/>
    </source>
</evidence>
<dbReference type="InterPro" id="IPR014756">
    <property type="entry name" value="Ig_E-set"/>
</dbReference>
<keyword evidence="2" id="KW-0479">Metal-binding</keyword>
<gene>
    <name evidence="6" type="ORF">AYJ54_45545</name>
</gene>
<dbReference type="GO" id="GO:0046688">
    <property type="term" value="P:response to copper ion"/>
    <property type="evidence" value="ECO:0007669"/>
    <property type="project" value="InterPro"/>
</dbReference>
<name>A0A176Z1S2_9BRAD</name>
<dbReference type="GO" id="GO:0005886">
    <property type="term" value="C:plasma membrane"/>
    <property type="evidence" value="ECO:0007669"/>
    <property type="project" value="TreeGrafter"/>
</dbReference>
<comment type="caution">
    <text evidence="6">The sequence shown here is derived from an EMBL/GenBank/DDBJ whole genome shotgun (WGS) entry which is preliminary data.</text>
</comment>
<dbReference type="PANTHER" id="PTHR34820:SF4">
    <property type="entry name" value="INNER MEMBRANE PROTEIN YEBZ"/>
    <property type="match status" value="1"/>
</dbReference>
<dbReference type="OrthoDB" id="9796814at2"/>
<dbReference type="GO" id="GO:0030313">
    <property type="term" value="C:cell envelope"/>
    <property type="evidence" value="ECO:0007669"/>
    <property type="project" value="UniProtKB-SubCell"/>
</dbReference>
<dbReference type="RefSeq" id="WP_161491829.1">
    <property type="nucleotide sequence ID" value="NZ_LUUB01000038.1"/>
</dbReference>
<dbReference type="GO" id="GO:0042597">
    <property type="term" value="C:periplasmic space"/>
    <property type="evidence" value="ECO:0007669"/>
    <property type="project" value="InterPro"/>
</dbReference>
<proteinExistence type="predicted"/>
<evidence type="ECO:0000259" key="5">
    <source>
        <dbReference type="Pfam" id="PF04234"/>
    </source>
</evidence>
<keyword evidence="3" id="KW-0732">Signal</keyword>
<evidence type="ECO:0000256" key="4">
    <source>
        <dbReference type="ARBA" id="ARBA00023008"/>
    </source>
</evidence>
<evidence type="ECO:0000256" key="3">
    <source>
        <dbReference type="ARBA" id="ARBA00022729"/>
    </source>
</evidence>
<dbReference type="EMBL" id="LUUB01000038">
    <property type="protein sequence ID" value="OAF13006.1"/>
    <property type="molecule type" value="Genomic_DNA"/>
</dbReference>
<comment type="subcellular location">
    <subcellularLocation>
        <location evidence="1">Cell envelope</location>
    </subcellularLocation>
</comment>
<dbReference type="Proteomes" id="UP000076959">
    <property type="component" value="Unassembled WGS sequence"/>
</dbReference>
<dbReference type="SUPFAM" id="SSF81296">
    <property type="entry name" value="E set domains"/>
    <property type="match status" value="1"/>
</dbReference>
<keyword evidence="4" id="KW-0186">Copper</keyword>
<dbReference type="AlphaFoldDB" id="A0A176Z1S2"/>
<dbReference type="InterPro" id="IPR032694">
    <property type="entry name" value="CopC/D"/>
</dbReference>
<dbReference type="InterPro" id="IPR007348">
    <property type="entry name" value="CopC_dom"/>
</dbReference>
<dbReference type="Gene3D" id="2.60.40.1220">
    <property type="match status" value="1"/>
</dbReference>
<keyword evidence="7" id="KW-1185">Reference proteome</keyword>
<organism evidence="6 7">
    <name type="scientific">Bradyrhizobium centrolobii</name>
    <dbReference type="NCBI Taxonomy" id="1505087"/>
    <lineage>
        <taxon>Bacteria</taxon>
        <taxon>Pseudomonadati</taxon>
        <taxon>Pseudomonadota</taxon>
        <taxon>Alphaproteobacteria</taxon>
        <taxon>Hyphomicrobiales</taxon>
        <taxon>Nitrobacteraceae</taxon>
        <taxon>Bradyrhizobium</taxon>
    </lineage>
</organism>
<dbReference type="GO" id="GO:0006825">
    <property type="term" value="P:copper ion transport"/>
    <property type="evidence" value="ECO:0007669"/>
    <property type="project" value="InterPro"/>
</dbReference>
<dbReference type="PANTHER" id="PTHR34820">
    <property type="entry name" value="INNER MEMBRANE PROTEIN YEBZ"/>
    <property type="match status" value="1"/>
</dbReference>
<reference evidence="6 7" key="1">
    <citation type="submission" date="2016-03" db="EMBL/GenBank/DDBJ databases">
        <title>Draft Genome Sequence of the Strain BR 10245 (Bradyrhizobium sp.) isolated from nodules of Centrolobium paraense.</title>
        <authorList>
            <person name="Simoes-Araujo J.L.Sr."/>
            <person name="Barauna A.C."/>
            <person name="Silva K."/>
            <person name="Zilli J.E."/>
        </authorList>
    </citation>
    <scope>NUCLEOTIDE SEQUENCE [LARGE SCALE GENOMIC DNA]</scope>
    <source>
        <strain evidence="6 7">BR 10245</strain>
    </source>
</reference>
<dbReference type="InterPro" id="IPR014755">
    <property type="entry name" value="Cu-Rt/internalin_Ig-like"/>
</dbReference>
<evidence type="ECO:0000313" key="6">
    <source>
        <dbReference type="EMBL" id="OAF13006.1"/>
    </source>
</evidence>
<feature type="domain" description="CopC" evidence="5">
    <location>
        <begin position="15"/>
        <end position="110"/>
    </location>
</feature>
<dbReference type="Pfam" id="PF04234">
    <property type="entry name" value="CopC"/>
    <property type="match status" value="1"/>
</dbReference>
<evidence type="ECO:0000256" key="1">
    <source>
        <dbReference type="ARBA" id="ARBA00004196"/>
    </source>
</evidence>
<dbReference type="GO" id="GO:0005507">
    <property type="term" value="F:copper ion binding"/>
    <property type="evidence" value="ECO:0007669"/>
    <property type="project" value="InterPro"/>
</dbReference>
<dbReference type="STRING" id="1505087.AYJ54_45545"/>
<accession>A0A176Z1S2</accession>
<evidence type="ECO:0000256" key="2">
    <source>
        <dbReference type="ARBA" id="ARBA00022723"/>
    </source>
</evidence>
<protein>
    <recommendedName>
        <fullName evidence="5">CopC domain-containing protein</fullName>
    </recommendedName>
</protein>